<protein>
    <submittedName>
        <fullName evidence="3">Tyrosine-protein phosphatase</fullName>
    </submittedName>
</protein>
<dbReference type="PANTHER" id="PTHR31126:SF1">
    <property type="entry name" value="TYROSINE SPECIFIC PROTEIN PHOSPHATASES DOMAIN-CONTAINING PROTEIN"/>
    <property type="match status" value="1"/>
</dbReference>
<dbReference type="EMBL" id="BAABFB010000035">
    <property type="protein sequence ID" value="GAA4478634.1"/>
    <property type="molecule type" value="Genomic_DNA"/>
</dbReference>
<dbReference type="InterPro" id="IPR029021">
    <property type="entry name" value="Prot-tyrosine_phosphatase-like"/>
</dbReference>
<dbReference type="PROSITE" id="PS50056">
    <property type="entry name" value="TYR_PHOSPHATASE_2"/>
    <property type="match status" value="1"/>
</dbReference>
<comment type="similarity">
    <text evidence="1">Belongs to the protein-tyrosine phosphatase family.</text>
</comment>
<evidence type="ECO:0000259" key="2">
    <source>
        <dbReference type="PROSITE" id="PS50056"/>
    </source>
</evidence>
<dbReference type="PANTHER" id="PTHR31126">
    <property type="entry name" value="TYROSINE-PROTEIN PHOSPHATASE"/>
    <property type="match status" value="1"/>
</dbReference>
<reference evidence="4" key="1">
    <citation type="journal article" date="2019" name="Int. J. Syst. Evol. Microbiol.">
        <title>The Global Catalogue of Microorganisms (GCM) 10K type strain sequencing project: providing services to taxonomists for standard genome sequencing and annotation.</title>
        <authorList>
            <consortium name="The Broad Institute Genomics Platform"/>
            <consortium name="The Broad Institute Genome Sequencing Center for Infectious Disease"/>
            <person name="Wu L."/>
            <person name="Ma J."/>
        </authorList>
    </citation>
    <scope>NUCLEOTIDE SEQUENCE [LARGE SCALE GENOMIC DNA]</scope>
    <source>
        <strain evidence="4">JCM 32206</strain>
    </source>
</reference>
<dbReference type="InterPro" id="IPR000387">
    <property type="entry name" value="Tyr_Pase_dom"/>
</dbReference>
<gene>
    <name evidence="3" type="ORF">GCM10023094_22670</name>
</gene>
<dbReference type="InterPro" id="IPR026893">
    <property type="entry name" value="Tyr/Ser_Pase_IphP-type"/>
</dbReference>
<dbReference type="Pfam" id="PF13350">
    <property type="entry name" value="Y_phosphatase3"/>
    <property type="match status" value="1"/>
</dbReference>
<evidence type="ECO:0000313" key="3">
    <source>
        <dbReference type="EMBL" id="GAA4478634.1"/>
    </source>
</evidence>
<dbReference type="Gene3D" id="3.90.190.10">
    <property type="entry name" value="Protein tyrosine phosphatase superfamily"/>
    <property type="match status" value="1"/>
</dbReference>
<dbReference type="Proteomes" id="UP001501183">
    <property type="component" value="Unassembled WGS sequence"/>
</dbReference>
<name>A0ABP8NZG1_9NOCA</name>
<feature type="domain" description="Tyrosine specific protein phosphatases" evidence="2">
    <location>
        <begin position="143"/>
        <end position="199"/>
    </location>
</feature>
<organism evidence="3 4">
    <name type="scientific">Rhodococcus olei</name>
    <dbReference type="NCBI Taxonomy" id="2161675"/>
    <lineage>
        <taxon>Bacteria</taxon>
        <taxon>Bacillati</taxon>
        <taxon>Actinomycetota</taxon>
        <taxon>Actinomycetes</taxon>
        <taxon>Mycobacteriales</taxon>
        <taxon>Nocardiaceae</taxon>
        <taxon>Rhodococcus</taxon>
    </lineage>
</organism>
<accession>A0ABP8NZG1</accession>
<evidence type="ECO:0000313" key="4">
    <source>
        <dbReference type="Proteomes" id="UP001501183"/>
    </source>
</evidence>
<dbReference type="PROSITE" id="PS00383">
    <property type="entry name" value="TYR_PHOSPHATASE_1"/>
    <property type="match status" value="1"/>
</dbReference>
<evidence type="ECO:0000256" key="1">
    <source>
        <dbReference type="ARBA" id="ARBA00009580"/>
    </source>
</evidence>
<dbReference type="InterPro" id="IPR016130">
    <property type="entry name" value="Tyr_Pase_AS"/>
</dbReference>
<proteinExistence type="inferred from homology"/>
<sequence>MSGAIVVVYRAGMTVSRPVGSPIPVASVPNLRDAGGYRTADGSVVRSGRVYRSTDLGAVADADRQALDALGVATVFDLRTLAEREIRPDRLPAGATEVALDVLADRDPSAAPAMLQKLLVDPVLAEQMLGGSEASEHLLSSYREFVALPSAVTAYRALYADLAHREDTPVLIHCTTGKDRTGWAVAALLLLLGVAEEHVFEEYLLTNEQLLPALTPVFDTFREAGGNPDILLPLLGVRREYLEAAVDEMQTRFGDIEGYFVRGLGLGTGDIDAIRGRLLTRD</sequence>
<dbReference type="SUPFAM" id="SSF52799">
    <property type="entry name" value="(Phosphotyrosine protein) phosphatases II"/>
    <property type="match status" value="1"/>
</dbReference>
<keyword evidence="4" id="KW-1185">Reference proteome</keyword>
<comment type="caution">
    <text evidence="3">The sequence shown here is derived from an EMBL/GenBank/DDBJ whole genome shotgun (WGS) entry which is preliminary data.</text>
</comment>